<reference evidence="2 3" key="1">
    <citation type="submission" date="2018-01" db="EMBL/GenBank/DDBJ databases">
        <title>Whole genome sequencing of Histamine producing bacteria.</title>
        <authorList>
            <person name="Butler K."/>
        </authorList>
    </citation>
    <scope>NUCLEOTIDE SEQUENCE [LARGE SCALE GENOMIC DNA]</scope>
    <source>
        <strain evidence="2 3">FS-7.2</strain>
    </source>
</reference>
<feature type="transmembrane region" description="Helical" evidence="1">
    <location>
        <begin position="335"/>
        <end position="354"/>
    </location>
</feature>
<dbReference type="RefSeq" id="WP_107289349.1">
    <property type="nucleotide sequence ID" value="NZ_PYNF01000003.1"/>
</dbReference>
<evidence type="ECO:0000256" key="1">
    <source>
        <dbReference type="SAM" id="Phobius"/>
    </source>
</evidence>
<feature type="transmembrane region" description="Helical" evidence="1">
    <location>
        <begin position="21"/>
        <end position="39"/>
    </location>
</feature>
<dbReference type="EMBL" id="PYNF01000003">
    <property type="protein sequence ID" value="PSV00719.1"/>
    <property type="molecule type" value="Genomic_DNA"/>
</dbReference>
<dbReference type="Proteomes" id="UP000241426">
    <property type="component" value="Unassembled WGS sequence"/>
</dbReference>
<feature type="transmembrane region" description="Helical" evidence="1">
    <location>
        <begin position="287"/>
        <end position="307"/>
    </location>
</feature>
<feature type="transmembrane region" description="Helical" evidence="1">
    <location>
        <begin position="360"/>
        <end position="376"/>
    </location>
</feature>
<feature type="transmembrane region" description="Helical" evidence="1">
    <location>
        <begin position="131"/>
        <end position="153"/>
    </location>
</feature>
<accession>A0A2T3KM16</accession>
<protein>
    <submittedName>
        <fullName evidence="2">Uncharacterized protein</fullName>
    </submittedName>
</protein>
<dbReference type="AlphaFoldDB" id="A0A2T3KM16"/>
<organism evidence="2 3">
    <name type="scientific">Photobacterium kishitanii</name>
    <dbReference type="NCBI Taxonomy" id="318456"/>
    <lineage>
        <taxon>Bacteria</taxon>
        <taxon>Pseudomonadati</taxon>
        <taxon>Pseudomonadota</taxon>
        <taxon>Gammaproteobacteria</taxon>
        <taxon>Vibrionales</taxon>
        <taxon>Vibrionaceae</taxon>
        <taxon>Photobacterium</taxon>
    </lineage>
</organism>
<proteinExistence type="predicted"/>
<evidence type="ECO:0000313" key="3">
    <source>
        <dbReference type="Proteomes" id="UP000241426"/>
    </source>
</evidence>
<name>A0A2T3KM16_9GAMM</name>
<sequence>MKNIFFALLSNTKWKITQLAFFLNVTSSLFFTMWMMKLGFSEKDVIGAFCIVYSLASAPLFFKRYSFVARKFLYLSSASLLTVVTLFPDYVIFPLSAFIAAIQIARDLLIAEVSDVYARVSDSLTIDIRKIIATTVAVGGGVMCVASPMVGYLSSISPNLYFVALSALGCVVAGSLGNNETSFCLPSRVTFDFHMFCVISMGGSVCRYFIRFFMLPSVVLLFGQKIGLEGWGFALMGGVGAFLGVVGFVRFKTDKTGRISYYVPLFSVLFLSLFISSVVMYERYSSFLTVAAIISYILFEVASKFWLVNQATRLKEYAYSGVNDKTSVYSTFSKYRIAGGVVGFASAFLLYGIVDVEIGVIVSIFSIVFCTFAIVIKKAKNVIY</sequence>
<comment type="caution">
    <text evidence="2">The sequence shown here is derived from an EMBL/GenBank/DDBJ whole genome shotgun (WGS) entry which is preliminary data.</text>
</comment>
<feature type="transmembrane region" description="Helical" evidence="1">
    <location>
        <begin position="45"/>
        <end position="62"/>
    </location>
</feature>
<feature type="transmembrane region" description="Helical" evidence="1">
    <location>
        <begin position="189"/>
        <end position="210"/>
    </location>
</feature>
<feature type="transmembrane region" description="Helical" evidence="1">
    <location>
        <begin position="261"/>
        <end position="281"/>
    </location>
</feature>
<keyword evidence="1" id="KW-1133">Transmembrane helix</keyword>
<keyword evidence="1" id="KW-0812">Transmembrane</keyword>
<gene>
    <name evidence="2" type="ORF">C9J27_06140</name>
</gene>
<keyword evidence="1" id="KW-0472">Membrane</keyword>
<feature type="transmembrane region" description="Helical" evidence="1">
    <location>
        <begin position="230"/>
        <end position="249"/>
    </location>
</feature>
<evidence type="ECO:0000313" key="2">
    <source>
        <dbReference type="EMBL" id="PSV00719.1"/>
    </source>
</evidence>